<dbReference type="Pfam" id="PF02325">
    <property type="entry name" value="CCB3_YggT"/>
    <property type="match status" value="2"/>
</dbReference>
<keyword evidence="2" id="KW-1133">Transmembrane helix</keyword>
<evidence type="ECO:0000313" key="3">
    <source>
        <dbReference type="EMBL" id="MBB6577265.1"/>
    </source>
</evidence>
<dbReference type="PANTHER" id="PTHR33219">
    <property type="entry name" value="YLMG HOMOLOG PROTEIN 2, CHLOROPLASTIC"/>
    <property type="match status" value="1"/>
</dbReference>
<accession>A0ABR6RDN0</accession>
<evidence type="ECO:0000313" key="4">
    <source>
        <dbReference type="Proteomes" id="UP000562492"/>
    </source>
</evidence>
<keyword evidence="2" id="KW-0812">Transmembrane</keyword>
<evidence type="ECO:0000256" key="2">
    <source>
        <dbReference type="SAM" id="Phobius"/>
    </source>
</evidence>
<dbReference type="RefSeq" id="WP_184706750.1">
    <property type="nucleotide sequence ID" value="NZ_JACHKZ010000006.1"/>
</dbReference>
<dbReference type="Proteomes" id="UP000562492">
    <property type="component" value="Unassembled WGS sequence"/>
</dbReference>
<sequence>MLHQILSLLLNVVGGLLTGACLLRWYMQHQRVSFNNPLGQLVLALTSWLVLPLRKVTKALPGGDWASVLGAWLVQLVQFLLLWLVGGGVASVAAVFVVATIGVANIAISSMVVILLVHCVLSWLSTGNAVIQAVFYQLTAPLLRPLRKVIPLVGGVDLSPIVLMVLLQIVAIVLANVQSQLLMAM</sequence>
<protein>
    <submittedName>
        <fullName evidence="3">YggT family protein</fullName>
    </submittedName>
</protein>
<feature type="transmembrane region" description="Helical" evidence="2">
    <location>
        <begin position="76"/>
        <end position="101"/>
    </location>
</feature>
<feature type="transmembrane region" description="Helical" evidence="2">
    <location>
        <begin position="158"/>
        <end position="177"/>
    </location>
</feature>
<reference evidence="3 4" key="1">
    <citation type="submission" date="2020-08" db="EMBL/GenBank/DDBJ databases">
        <title>Functional genomics of gut bacteria from endangered species of beetles.</title>
        <authorList>
            <person name="Carlos-Shanley C."/>
        </authorList>
    </citation>
    <scope>NUCLEOTIDE SEQUENCE [LARGE SCALE GENOMIC DNA]</scope>
    <source>
        <strain evidence="3 4">S00124</strain>
    </source>
</reference>
<evidence type="ECO:0000256" key="1">
    <source>
        <dbReference type="ARBA" id="ARBA00010894"/>
    </source>
</evidence>
<dbReference type="EMBL" id="JACHKZ010000006">
    <property type="protein sequence ID" value="MBB6577265.1"/>
    <property type="molecule type" value="Genomic_DNA"/>
</dbReference>
<dbReference type="PANTHER" id="PTHR33219:SF14">
    <property type="entry name" value="PROTEIN COFACTOR ASSEMBLY OF COMPLEX C SUBUNIT B CCB3, CHLOROPLASTIC-RELATED"/>
    <property type="match status" value="1"/>
</dbReference>
<feature type="transmembrane region" description="Helical" evidence="2">
    <location>
        <begin position="6"/>
        <end position="26"/>
    </location>
</feature>
<dbReference type="InterPro" id="IPR003425">
    <property type="entry name" value="CCB3/YggT"/>
</dbReference>
<keyword evidence="2" id="KW-0472">Membrane</keyword>
<organism evidence="3 4">
    <name type="scientific">Comamonas odontotermitis</name>
    <dbReference type="NCBI Taxonomy" id="379895"/>
    <lineage>
        <taxon>Bacteria</taxon>
        <taxon>Pseudomonadati</taxon>
        <taxon>Pseudomonadota</taxon>
        <taxon>Betaproteobacteria</taxon>
        <taxon>Burkholderiales</taxon>
        <taxon>Comamonadaceae</taxon>
        <taxon>Comamonas</taxon>
    </lineage>
</organism>
<feature type="transmembrane region" description="Helical" evidence="2">
    <location>
        <begin position="113"/>
        <end position="138"/>
    </location>
</feature>
<name>A0ABR6RDN0_9BURK</name>
<gene>
    <name evidence="3" type="ORF">HNP33_001320</name>
</gene>
<comment type="caution">
    <text evidence="3">The sequence shown here is derived from an EMBL/GenBank/DDBJ whole genome shotgun (WGS) entry which is preliminary data.</text>
</comment>
<comment type="similarity">
    <text evidence="1">Belongs to the YggT family.</text>
</comment>
<proteinExistence type="inferred from homology"/>
<keyword evidence="4" id="KW-1185">Reference proteome</keyword>